<keyword evidence="15" id="KW-0695">RNA-directed DNA polymerase</keyword>
<dbReference type="PROSITE" id="PS50994">
    <property type="entry name" value="INTEGRASE"/>
    <property type="match status" value="1"/>
</dbReference>
<dbReference type="OrthoDB" id="1194466at2759"/>
<keyword evidence="5" id="KW-0548">Nucleotidyltransferase</keyword>
<evidence type="ECO:0000256" key="16">
    <source>
        <dbReference type="ARBA" id="ARBA00022932"/>
    </source>
</evidence>
<evidence type="ECO:0000256" key="19">
    <source>
        <dbReference type="ARBA" id="ARBA00048173"/>
    </source>
</evidence>
<keyword evidence="10" id="KW-0378">Hydrolase</keyword>
<dbReference type="GO" id="GO:0003887">
    <property type="term" value="F:DNA-directed DNA polymerase activity"/>
    <property type="evidence" value="ECO:0007669"/>
    <property type="project" value="UniProtKB-KW"/>
</dbReference>
<keyword evidence="13" id="KW-0694">RNA-binding</keyword>
<accession>A0A9Q3EBK8</accession>
<dbReference type="InterPro" id="IPR001584">
    <property type="entry name" value="Integrase_cat-core"/>
</dbReference>
<protein>
    <recommendedName>
        <fullName evidence="21">Integrase catalytic domain-containing protein</fullName>
    </recommendedName>
</protein>
<evidence type="ECO:0000256" key="15">
    <source>
        <dbReference type="ARBA" id="ARBA00022918"/>
    </source>
</evidence>
<evidence type="ECO:0000313" key="23">
    <source>
        <dbReference type="Proteomes" id="UP000765509"/>
    </source>
</evidence>
<evidence type="ECO:0000256" key="13">
    <source>
        <dbReference type="ARBA" id="ARBA00022884"/>
    </source>
</evidence>
<gene>
    <name evidence="22" type="ORF">O181_055638</name>
</gene>
<dbReference type="GO" id="GO:0003964">
    <property type="term" value="F:RNA-directed DNA polymerase activity"/>
    <property type="evidence" value="ECO:0007669"/>
    <property type="project" value="UniProtKB-KW"/>
</dbReference>
<evidence type="ECO:0000256" key="17">
    <source>
        <dbReference type="ARBA" id="ARBA00023113"/>
    </source>
</evidence>
<proteinExistence type="predicted"/>
<dbReference type="GO" id="GO:0006310">
    <property type="term" value="P:DNA recombination"/>
    <property type="evidence" value="ECO:0007669"/>
    <property type="project" value="UniProtKB-KW"/>
</dbReference>
<comment type="catalytic activity">
    <reaction evidence="19">
        <text>DNA(n) + a 2'-deoxyribonucleoside 5'-triphosphate = DNA(n+1) + diphosphate</text>
        <dbReference type="Rhea" id="RHEA:22508"/>
        <dbReference type="Rhea" id="RHEA-COMP:17339"/>
        <dbReference type="Rhea" id="RHEA-COMP:17340"/>
        <dbReference type="ChEBI" id="CHEBI:33019"/>
        <dbReference type="ChEBI" id="CHEBI:61560"/>
        <dbReference type="ChEBI" id="CHEBI:173112"/>
        <dbReference type="EC" id="2.7.7.49"/>
    </reaction>
</comment>
<evidence type="ECO:0000256" key="10">
    <source>
        <dbReference type="ARBA" id="ARBA00022801"/>
    </source>
</evidence>
<organism evidence="22 23">
    <name type="scientific">Austropuccinia psidii MF-1</name>
    <dbReference type="NCBI Taxonomy" id="1389203"/>
    <lineage>
        <taxon>Eukaryota</taxon>
        <taxon>Fungi</taxon>
        <taxon>Dikarya</taxon>
        <taxon>Basidiomycota</taxon>
        <taxon>Pucciniomycotina</taxon>
        <taxon>Pucciniomycetes</taxon>
        <taxon>Pucciniales</taxon>
        <taxon>Sphaerophragmiaceae</taxon>
        <taxon>Austropuccinia</taxon>
    </lineage>
</organism>
<comment type="caution">
    <text evidence="22">The sequence shown here is derived from an EMBL/GenBank/DDBJ whole genome shotgun (WGS) entry which is preliminary data.</text>
</comment>
<evidence type="ECO:0000256" key="3">
    <source>
        <dbReference type="ARBA" id="ARBA00022612"/>
    </source>
</evidence>
<evidence type="ECO:0000259" key="21">
    <source>
        <dbReference type="PROSITE" id="PS50994"/>
    </source>
</evidence>
<evidence type="ECO:0000256" key="7">
    <source>
        <dbReference type="ARBA" id="ARBA00022723"/>
    </source>
</evidence>
<evidence type="ECO:0000256" key="2">
    <source>
        <dbReference type="ARBA" id="ARBA00022578"/>
    </source>
</evidence>
<keyword evidence="23" id="KW-1185">Reference proteome</keyword>
<dbReference type="GO" id="GO:0015074">
    <property type="term" value="P:DNA integration"/>
    <property type="evidence" value="ECO:0007669"/>
    <property type="project" value="UniProtKB-KW"/>
</dbReference>
<reference evidence="22" key="1">
    <citation type="submission" date="2021-03" db="EMBL/GenBank/DDBJ databases">
        <title>Draft genome sequence of rust myrtle Austropuccinia psidii MF-1, a brazilian biotype.</title>
        <authorList>
            <person name="Quecine M.C."/>
            <person name="Pachon D.M.R."/>
            <person name="Bonatelli M.L."/>
            <person name="Correr F.H."/>
            <person name="Franceschini L.M."/>
            <person name="Leite T.F."/>
            <person name="Margarido G.R.A."/>
            <person name="Almeida C.A."/>
            <person name="Ferrarezi J.A."/>
            <person name="Labate C.A."/>
        </authorList>
    </citation>
    <scope>NUCLEOTIDE SEQUENCE</scope>
    <source>
        <strain evidence="22">MF-1</strain>
    </source>
</reference>
<dbReference type="Gene3D" id="3.30.420.10">
    <property type="entry name" value="Ribonuclease H-like superfamily/Ribonuclease H"/>
    <property type="match status" value="1"/>
</dbReference>
<comment type="catalytic activity">
    <reaction evidence="20">
        <text>DNA(n) + a 2'-deoxyribonucleoside 5'-triphosphate = DNA(n+1) + diphosphate</text>
        <dbReference type="Rhea" id="RHEA:22508"/>
        <dbReference type="Rhea" id="RHEA-COMP:17339"/>
        <dbReference type="Rhea" id="RHEA-COMP:17340"/>
        <dbReference type="ChEBI" id="CHEBI:33019"/>
        <dbReference type="ChEBI" id="CHEBI:61560"/>
        <dbReference type="ChEBI" id="CHEBI:173112"/>
        <dbReference type="EC" id="2.7.7.7"/>
    </reaction>
</comment>
<keyword evidence="11" id="KW-0067">ATP-binding</keyword>
<evidence type="ECO:0000256" key="12">
    <source>
        <dbReference type="ARBA" id="ARBA00022842"/>
    </source>
</evidence>
<evidence type="ECO:0000256" key="14">
    <source>
        <dbReference type="ARBA" id="ARBA00022908"/>
    </source>
</evidence>
<dbReference type="GO" id="GO:0008233">
    <property type="term" value="F:peptidase activity"/>
    <property type="evidence" value="ECO:0007669"/>
    <property type="project" value="UniProtKB-KW"/>
</dbReference>
<name>A0A9Q3EBK8_9BASI</name>
<dbReference type="InterPro" id="IPR036397">
    <property type="entry name" value="RNaseH_sf"/>
</dbReference>
<dbReference type="GO" id="GO:0032196">
    <property type="term" value="P:transposition"/>
    <property type="evidence" value="ECO:0007669"/>
    <property type="project" value="UniProtKB-KW"/>
</dbReference>
<dbReference type="PANTHER" id="PTHR42648:SF11">
    <property type="entry name" value="TRANSPOSON TY4-P GAG-POL POLYPROTEIN"/>
    <property type="match status" value="1"/>
</dbReference>
<dbReference type="Proteomes" id="UP000765509">
    <property type="component" value="Unassembled WGS sequence"/>
</dbReference>
<keyword evidence="16" id="KW-0808">Transferase</keyword>
<evidence type="ECO:0000313" key="22">
    <source>
        <dbReference type="EMBL" id="MBW0515923.1"/>
    </source>
</evidence>
<dbReference type="SUPFAM" id="SSF53098">
    <property type="entry name" value="Ribonuclease H-like"/>
    <property type="match status" value="1"/>
</dbReference>
<evidence type="ECO:0000256" key="4">
    <source>
        <dbReference type="ARBA" id="ARBA00022670"/>
    </source>
</evidence>
<keyword evidence="14" id="KW-0229">DNA integration</keyword>
<dbReference type="InterPro" id="IPR039537">
    <property type="entry name" value="Retrotran_Ty1/copia-like"/>
</dbReference>
<feature type="domain" description="Integrase catalytic" evidence="21">
    <location>
        <begin position="161"/>
        <end position="327"/>
    </location>
</feature>
<evidence type="ECO:0000256" key="20">
    <source>
        <dbReference type="ARBA" id="ARBA00049244"/>
    </source>
</evidence>
<keyword evidence="8" id="KW-0547">Nucleotide-binding</keyword>
<sequence length="342" mass="38256">MFYSKDVFSSFSNAAKFLIETGDSSSNLLDKGIGSVVVMVGPKHLTLTNCLYTPKLNCNLVSLMKLFCDKLTIIKRSNTFSFRTDDNVLFEGEIIKNLMKINFSQPTSLLTTVVDDLWNQRLGHPGKSPVCSMGLPSDNYSCKTCDINKIHQLPFKNKFEQVSLPLDCVHLDLVGPISPPSAGGSRYFLTVVNQFTSSQMTHMLKRKSDTFDQFVVVKNLIENHQQKTIKTVVSDCSGEFINKTFEDLFPYCGFTHIFSPPYTPQHNGFTECANWTILDKAKCLLNESGLAKQYWAKAINASTLLTNLSPTPSGQNFSAYALCTCKLLRIKKLWVFGCQAIT</sequence>
<dbReference type="Pfam" id="PF22936">
    <property type="entry name" value="Pol_BBD"/>
    <property type="match status" value="1"/>
</dbReference>
<dbReference type="AlphaFoldDB" id="A0A9Q3EBK8"/>
<keyword evidence="12" id="KW-0460">Magnesium</keyword>
<keyword evidence="18" id="KW-0233">DNA recombination</keyword>
<keyword evidence="3" id="KW-1188">Viral release from host cell</keyword>
<dbReference type="GO" id="GO:0005634">
    <property type="term" value="C:nucleus"/>
    <property type="evidence" value="ECO:0007669"/>
    <property type="project" value="UniProtKB-ARBA"/>
</dbReference>
<comment type="function">
    <text evidence="1">The aspartyl protease (PR) mediates the proteolytic cleavages of the Gag and Gag-Pol polyproteins after assembly of the VLP.</text>
</comment>
<keyword evidence="4" id="KW-0645">Protease</keyword>
<dbReference type="EMBL" id="AVOT02024944">
    <property type="protein sequence ID" value="MBW0515923.1"/>
    <property type="molecule type" value="Genomic_DNA"/>
</dbReference>
<evidence type="ECO:0000256" key="18">
    <source>
        <dbReference type="ARBA" id="ARBA00023172"/>
    </source>
</evidence>
<evidence type="ECO:0000256" key="5">
    <source>
        <dbReference type="ARBA" id="ARBA00022695"/>
    </source>
</evidence>
<keyword evidence="6" id="KW-0540">Nuclease</keyword>
<dbReference type="GO" id="GO:0006508">
    <property type="term" value="P:proteolysis"/>
    <property type="evidence" value="ECO:0007669"/>
    <property type="project" value="UniProtKB-KW"/>
</dbReference>
<evidence type="ECO:0000256" key="11">
    <source>
        <dbReference type="ARBA" id="ARBA00022840"/>
    </source>
</evidence>
<keyword evidence="2" id="KW-0815">Transposition</keyword>
<keyword evidence="9" id="KW-0255">Endonuclease</keyword>
<dbReference type="GO" id="GO:0003723">
    <property type="term" value="F:RNA binding"/>
    <property type="evidence" value="ECO:0007669"/>
    <property type="project" value="UniProtKB-KW"/>
</dbReference>
<evidence type="ECO:0000256" key="1">
    <source>
        <dbReference type="ARBA" id="ARBA00002180"/>
    </source>
</evidence>
<dbReference type="GO" id="GO:0004519">
    <property type="term" value="F:endonuclease activity"/>
    <property type="evidence" value="ECO:0007669"/>
    <property type="project" value="UniProtKB-KW"/>
</dbReference>
<dbReference type="GO" id="GO:0046872">
    <property type="term" value="F:metal ion binding"/>
    <property type="evidence" value="ECO:0007669"/>
    <property type="project" value="UniProtKB-KW"/>
</dbReference>
<keyword evidence="7" id="KW-0479">Metal-binding</keyword>
<keyword evidence="17" id="KW-0917">Virion maturation</keyword>
<evidence type="ECO:0000256" key="8">
    <source>
        <dbReference type="ARBA" id="ARBA00022741"/>
    </source>
</evidence>
<evidence type="ECO:0000256" key="6">
    <source>
        <dbReference type="ARBA" id="ARBA00022722"/>
    </source>
</evidence>
<dbReference type="GO" id="GO:0005524">
    <property type="term" value="F:ATP binding"/>
    <property type="evidence" value="ECO:0007669"/>
    <property type="project" value="UniProtKB-KW"/>
</dbReference>
<keyword evidence="16" id="KW-0239">DNA-directed DNA polymerase</keyword>
<dbReference type="InterPro" id="IPR012337">
    <property type="entry name" value="RNaseH-like_sf"/>
</dbReference>
<evidence type="ECO:0000256" key="9">
    <source>
        <dbReference type="ARBA" id="ARBA00022759"/>
    </source>
</evidence>
<dbReference type="InterPro" id="IPR054722">
    <property type="entry name" value="PolX-like_BBD"/>
</dbReference>
<dbReference type="PANTHER" id="PTHR42648">
    <property type="entry name" value="TRANSPOSASE, PUTATIVE-RELATED"/>
    <property type="match status" value="1"/>
</dbReference>